<organism evidence="3 6">
    <name type="scientific">Adineta steineri</name>
    <dbReference type="NCBI Taxonomy" id="433720"/>
    <lineage>
        <taxon>Eukaryota</taxon>
        <taxon>Metazoa</taxon>
        <taxon>Spiralia</taxon>
        <taxon>Gnathifera</taxon>
        <taxon>Rotifera</taxon>
        <taxon>Eurotatoria</taxon>
        <taxon>Bdelloidea</taxon>
        <taxon>Adinetida</taxon>
        <taxon>Adinetidae</taxon>
        <taxon>Adineta</taxon>
    </lineage>
</organism>
<evidence type="ECO:0000313" key="5">
    <source>
        <dbReference type="Proteomes" id="UP000663832"/>
    </source>
</evidence>
<dbReference type="PANTHER" id="PTHR21301:SF10">
    <property type="entry name" value="REVERSE TRANSCRIPTASE DOMAIN-CONTAINING PROTEIN"/>
    <property type="match status" value="1"/>
</dbReference>
<dbReference type="Proteomes" id="UP000663832">
    <property type="component" value="Unassembled WGS sequence"/>
</dbReference>
<dbReference type="PANTHER" id="PTHR21301">
    <property type="entry name" value="REVERSE TRANSCRIPTASE"/>
    <property type="match status" value="1"/>
</dbReference>
<evidence type="ECO:0000259" key="2">
    <source>
        <dbReference type="PROSITE" id="PS50878"/>
    </source>
</evidence>
<evidence type="ECO:0000313" key="4">
    <source>
        <dbReference type="EMBL" id="CAF1653649.1"/>
    </source>
</evidence>
<accession>A0A815VIY4</accession>
<feature type="domain" description="Reverse transcriptase" evidence="2">
    <location>
        <begin position="277"/>
        <end position="533"/>
    </location>
</feature>
<keyword evidence="5" id="KW-1185">Reference proteome</keyword>
<dbReference type="InterPro" id="IPR000477">
    <property type="entry name" value="RT_dom"/>
</dbReference>
<evidence type="ECO:0000313" key="3">
    <source>
        <dbReference type="EMBL" id="CAF1531073.1"/>
    </source>
</evidence>
<proteinExistence type="predicted"/>
<sequence length="692" mass="80783">MPVVTNCYYQILSNEIKLKKKELSFLHRYKNRIKSDLNITLNSLLYSRLLTIIQQLMQRKKKKWIQRHDNKFNLLLNRELLKQQPPPKISNKYTKSSIHNLSQRNLTQEEVEALNNGLKFVIPPKQLDDEMFISNMENCFIQLLGRTTDTRDYENKAEEESTEYNLTIEQLVTASKFRSACDKFISSSEKSLKNLPVNKKLQQTLKNLSKDKNIYITKADKGNAIVIMDKSEYINKMNLIINDKKTFQLLEKDPTLQQEDKLIRKLKSLKDSGFITETQFKQCRPVGSQPARIYGLPKIHKKGAPLRPILSASNTFNYKLAKWLVTELSVLKEHKTIIQDRFSFVRDLHKLDINMNEHKLLSYDAINLFTNVPLQKTINFILEEKYGSFCDCQIIKTNKKRRKKKKKCKNCKDKENLKCLLEISTAQTHFHYNENIYLQHNGVSMGSPLGPLMADIFLVNLEKKLMDELYTNGVEYYRRFVDDTFIIAKKDANEKKIQAILNSFDETIQFTYEPAIYKIGCQNCPEEYIGKTYRQATRRHVEHGASPATITSHEQLTTNLSSQLVSIKNEETNLRRSNRNKNKEVNYQELTTSSDEEENEDTQETSTITDKNSALYKHQLNTGHHLNWEAWKILSKDSHKYRLLIRESLAILKHKPTLNRTVQSAPLVIYPTGIKQKNKVKFKEKYDRPPPG</sequence>
<feature type="compositionally biased region" description="Acidic residues" evidence="1">
    <location>
        <begin position="594"/>
        <end position="603"/>
    </location>
</feature>
<dbReference type="OrthoDB" id="10058657at2759"/>
<gene>
    <name evidence="3" type="ORF">BJG266_LOCUS44912</name>
    <name evidence="4" type="ORF">QVE165_LOCUS61884</name>
</gene>
<feature type="region of interest" description="Disordered" evidence="1">
    <location>
        <begin position="568"/>
        <end position="608"/>
    </location>
</feature>
<name>A0A815VIY4_9BILA</name>
<reference evidence="3" key="1">
    <citation type="submission" date="2021-02" db="EMBL/GenBank/DDBJ databases">
        <authorList>
            <person name="Nowell W R."/>
        </authorList>
    </citation>
    <scope>NUCLEOTIDE SEQUENCE</scope>
</reference>
<comment type="caution">
    <text evidence="3">The sequence shown here is derived from an EMBL/GenBank/DDBJ whole genome shotgun (WGS) entry which is preliminary data.</text>
</comment>
<dbReference type="PROSITE" id="PS50878">
    <property type="entry name" value="RT_POL"/>
    <property type="match status" value="1"/>
</dbReference>
<dbReference type="EMBL" id="CAJNOI010003847">
    <property type="protein sequence ID" value="CAF1531073.1"/>
    <property type="molecule type" value="Genomic_DNA"/>
</dbReference>
<dbReference type="EMBL" id="CAJNOM010004213">
    <property type="protein sequence ID" value="CAF1653649.1"/>
    <property type="molecule type" value="Genomic_DNA"/>
</dbReference>
<evidence type="ECO:0000256" key="1">
    <source>
        <dbReference type="SAM" id="MobiDB-lite"/>
    </source>
</evidence>
<evidence type="ECO:0000313" key="6">
    <source>
        <dbReference type="Proteomes" id="UP000663877"/>
    </source>
</evidence>
<protein>
    <recommendedName>
        <fullName evidence="2">Reverse transcriptase domain-containing protein</fullName>
    </recommendedName>
</protein>
<dbReference type="AlphaFoldDB" id="A0A815VIY4"/>
<dbReference type="Proteomes" id="UP000663877">
    <property type="component" value="Unassembled WGS sequence"/>
</dbReference>